<dbReference type="AlphaFoldDB" id="A0A4D6X0V1"/>
<organism evidence="1">
    <name type="scientific">Leiomenia cribrosa</name>
    <dbReference type="NCBI Taxonomy" id="217483"/>
    <lineage>
        <taxon>Eukaryota</taxon>
        <taxon>Rhodophyta</taxon>
        <taxon>Florideophyceae</taxon>
        <taxon>Rhodymeniophycidae</taxon>
        <taxon>Gigartinales</taxon>
        <taxon>Kallymeniaceae</taxon>
        <taxon>Leiomenia</taxon>
    </lineage>
</organism>
<accession>A0A4D6X0V1</accession>
<evidence type="ECO:0000313" key="1">
    <source>
        <dbReference type="EMBL" id="QCI07405.1"/>
    </source>
</evidence>
<reference evidence="1" key="2">
    <citation type="submission" date="2019-04" db="EMBL/GenBank/DDBJ databases">
        <authorList>
            <person name="Pasella M."/>
        </authorList>
    </citation>
    <scope>NUCLEOTIDE SEQUENCE</scope>
    <source>
        <strain evidence="1">HV05337</strain>
    </source>
</reference>
<sequence>MHNKIKFKNKLDLLLISIEALDLYTTNTLYKYIVQNTKLSQYIFLIRSGNCIRNVKNHTLFNFYHTIVISYQIYIYLKQIYLQEIIIKILNNHCNSINNSIEKQYFNRFKYIYERTQNSYNHYSYYQKVNIKQIAIINLYLIYKINNNYGFYFLIKYLLY</sequence>
<keyword evidence="1" id="KW-0934">Plastid</keyword>
<protein>
    <submittedName>
        <fullName evidence="1">Uncharacterized protein</fullName>
    </submittedName>
</protein>
<gene>
    <name evidence="1" type="primary">orf160</name>
</gene>
<proteinExistence type="predicted"/>
<dbReference type="EMBL" id="MK814681">
    <property type="protein sequence ID" value="QCI07405.1"/>
    <property type="molecule type" value="Genomic_DNA"/>
</dbReference>
<reference evidence="1" key="1">
    <citation type="journal article" date="2019" name="Mol. Phylogenet. Evol.">
        <title>Morphological evolution and classification of the red algal order Ceramiales inferred using plastid phylogenomics.</title>
        <authorList>
            <person name="Diaz-Tapia P."/>
            <person name="Pasella M.M."/>
            <person name="Verbruggen H."/>
            <person name="Maggs C.A."/>
        </authorList>
    </citation>
    <scope>NUCLEOTIDE SEQUENCE</scope>
    <source>
        <strain evidence="1">HV05337</strain>
    </source>
</reference>
<name>A0A4D6X0V1_9FLOR</name>
<geneLocation type="plastid" evidence="1"/>